<dbReference type="Gene3D" id="3.40.640.10">
    <property type="entry name" value="Type I PLP-dependent aspartate aminotransferase-like (Major domain)"/>
    <property type="match status" value="1"/>
</dbReference>
<dbReference type="CDD" id="cd00614">
    <property type="entry name" value="CGS_like"/>
    <property type="match status" value="1"/>
</dbReference>
<dbReference type="GO" id="GO:0019346">
    <property type="term" value="P:transsulfuration"/>
    <property type="evidence" value="ECO:0007669"/>
    <property type="project" value="InterPro"/>
</dbReference>
<dbReference type="GO" id="GO:0030170">
    <property type="term" value="F:pyridoxal phosphate binding"/>
    <property type="evidence" value="ECO:0007669"/>
    <property type="project" value="InterPro"/>
</dbReference>
<dbReference type="GO" id="GO:0016846">
    <property type="term" value="F:carbon-sulfur lyase activity"/>
    <property type="evidence" value="ECO:0007669"/>
    <property type="project" value="TreeGrafter"/>
</dbReference>
<dbReference type="PANTHER" id="PTHR11808:SF80">
    <property type="entry name" value="CYSTATHIONINE GAMMA-LYASE"/>
    <property type="match status" value="1"/>
</dbReference>
<dbReference type="Proteomes" id="UP000000749">
    <property type="component" value="Chromosome"/>
</dbReference>
<dbReference type="SUPFAM" id="SSF53383">
    <property type="entry name" value="PLP-dependent transferases"/>
    <property type="match status" value="1"/>
</dbReference>
<dbReference type="InterPro" id="IPR015424">
    <property type="entry name" value="PyrdxlP-dep_Trfase"/>
</dbReference>
<sequence>MNSYQNMLLNDGNIAESDYLACSGINENHDEYFGAVAPPIIQTSLFVQKNYQQYCDDMRHEAQRYIYSRGLNPTVSMVETKLALLEGGEEARCFASGMGAISAVMVGLLNSGDHILLVNQIYGPAIELVKNLAKKYHIEYDIISNGDINIIEQKIKLNTRMIYAESPGTMTMQIVDLQAIAQLATRYGIITAIDNTWPTPLFQKPLSLGFDIVIHSCTKYLAGHSDVLAGVVITRRELMSIIRDFSHQLLGAVLSPFSAWLLLRGIRTLPIRMATHQHNAINVIEWLATRDEVENIRHPLCAKDKEKEIIRRQMCGFSGLFSFELKGAGFEEVKCFIDACRIFKPGCSWGGYESLIISPNRGYNQSALDDAEIPRGLIRLSLGQENAALLIADLERAFDSLRTKP</sequence>
<dbReference type="HOGENOM" id="CLU_018986_2_0_6"/>
<comment type="cofactor">
    <cofactor evidence="1 4">
        <name>pyridoxal 5'-phosphate</name>
        <dbReference type="ChEBI" id="CHEBI:597326"/>
    </cofactor>
</comment>
<keyword evidence="5" id="KW-0456">Lyase</keyword>
<dbReference type="PIRSF" id="PIRSF001434">
    <property type="entry name" value="CGS"/>
    <property type="match status" value="1"/>
</dbReference>
<dbReference type="Pfam" id="PF01053">
    <property type="entry name" value="Cys_Met_Meta_PP"/>
    <property type="match status" value="1"/>
</dbReference>
<dbReference type="InterPro" id="IPR015421">
    <property type="entry name" value="PyrdxlP-dep_Trfase_major"/>
</dbReference>
<dbReference type="EMBL" id="CU928164">
    <property type="protein sequence ID" value="CAR18579.1"/>
    <property type="molecule type" value="Genomic_DNA"/>
</dbReference>
<dbReference type="AlphaFoldDB" id="A0A0H3MIR3"/>
<dbReference type="EC" id="4.4.1.8" evidence="5"/>
<reference evidence="6" key="1">
    <citation type="journal article" date="2009" name="PLoS Genet.">
        <title>Organised genome dynamics in the Escherichia coli species results in highly diverse adaptive paths.</title>
        <authorList>
            <person name="Touchon M."/>
            <person name="Hoede C."/>
            <person name="Tenaillon O."/>
            <person name="Barbe V."/>
            <person name="Baeriswyl S."/>
            <person name="Bidet P."/>
            <person name="Bingen E."/>
            <person name="Bonacorsi S."/>
            <person name="Bouchier C."/>
            <person name="Bouvet O."/>
            <person name="Calteau A."/>
            <person name="Chiapello H."/>
            <person name="Clermont O."/>
            <person name="Cruveiller S."/>
            <person name="Danchin A."/>
            <person name="Diard M."/>
            <person name="Dossat C."/>
            <person name="Karoui M.E."/>
            <person name="Frapy E."/>
            <person name="Garry L."/>
            <person name="Ghigo J.M."/>
            <person name="Gilles A.M."/>
            <person name="Johnson J."/>
            <person name="Le Bouguenec C."/>
            <person name="Lescat M."/>
            <person name="Mangenot S."/>
            <person name="Martinez-Jehanne V."/>
            <person name="Matic I."/>
            <person name="Nassif X."/>
            <person name="Oztas S."/>
            <person name="Petit M.A."/>
            <person name="Pichon C."/>
            <person name="Rouy Z."/>
            <person name="Ruf C.S."/>
            <person name="Schneider D."/>
            <person name="Tourret J."/>
            <person name="Vacherie B."/>
            <person name="Vallenet D."/>
            <person name="Medigue C."/>
            <person name="Rocha E.P.C."/>
            <person name="Denamur E."/>
        </authorList>
    </citation>
    <scope>NUCLEOTIDE SEQUENCE [LARGE SCALE GENOMIC DNA]</scope>
    <source>
        <strain evidence="6">IAI39 / ExPEC</strain>
    </source>
</reference>
<dbReference type="FunFam" id="3.40.640.10:FF:000046">
    <property type="entry name" value="Cystathionine gamma-lyase"/>
    <property type="match status" value="1"/>
</dbReference>
<proteinExistence type="inferred from homology"/>
<keyword evidence="2 3" id="KW-0663">Pyridoxal phosphate</keyword>
<dbReference type="RefSeq" id="WP_001089883.1">
    <property type="nucleotide sequence ID" value="NC_011750.1"/>
</dbReference>
<dbReference type="InterPro" id="IPR015422">
    <property type="entry name" value="PyrdxlP-dep_Trfase_small"/>
</dbReference>
<protein>
    <submittedName>
        <fullName evidence="5">Cystathionine gamma-synthase (CGS) (O-succinylhomoserine (Thiol)-lyase)</fullName>
        <ecNumber evidence="5">4.4.1.8</ecNumber>
    </submittedName>
</protein>
<evidence type="ECO:0000313" key="5">
    <source>
        <dbReference type="EMBL" id="CAR18579.1"/>
    </source>
</evidence>
<dbReference type="Gene3D" id="3.90.1150.10">
    <property type="entry name" value="Aspartate Aminotransferase, domain 1"/>
    <property type="match status" value="1"/>
</dbReference>
<dbReference type="PROSITE" id="PS00868">
    <property type="entry name" value="CYS_MET_METAB_PP"/>
    <property type="match status" value="1"/>
</dbReference>
<evidence type="ECO:0000313" key="6">
    <source>
        <dbReference type="Proteomes" id="UP000000749"/>
    </source>
</evidence>
<dbReference type="KEGG" id="ect:ECIAI39_2453"/>
<evidence type="ECO:0000256" key="2">
    <source>
        <dbReference type="ARBA" id="ARBA00022898"/>
    </source>
</evidence>
<dbReference type="InterPro" id="IPR000277">
    <property type="entry name" value="Cys/Met-Metab_PyrdxlP-dep_enz"/>
</dbReference>
<evidence type="ECO:0000256" key="1">
    <source>
        <dbReference type="ARBA" id="ARBA00001933"/>
    </source>
</evidence>
<feature type="modified residue" description="N6-(pyridoxal phosphate)lysine" evidence="3">
    <location>
        <position position="219"/>
    </location>
</feature>
<evidence type="ECO:0000256" key="4">
    <source>
        <dbReference type="RuleBase" id="RU362118"/>
    </source>
</evidence>
<name>A0A0H3MIR3_ECO7I</name>
<accession>A0A0H3MIR3</accession>
<dbReference type="STRING" id="585057.ECIAI39_2453"/>
<evidence type="ECO:0000256" key="3">
    <source>
        <dbReference type="PIRSR" id="PIRSR001434-2"/>
    </source>
</evidence>
<dbReference type="PATRIC" id="fig|585057.6.peg.2556"/>
<comment type="similarity">
    <text evidence="4">Belongs to the trans-sulfuration enzymes family.</text>
</comment>
<organism evidence="5 6">
    <name type="scientific">Escherichia coli O7:K1 (strain IAI39 / ExPEC)</name>
    <dbReference type="NCBI Taxonomy" id="585057"/>
    <lineage>
        <taxon>Bacteria</taxon>
        <taxon>Pseudomonadati</taxon>
        <taxon>Pseudomonadota</taxon>
        <taxon>Gammaproteobacteria</taxon>
        <taxon>Enterobacterales</taxon>
        <taxon>Enterobacteriaceae</taxon>
        <taxon>Escherichia</taxon>
    </lineage>
</organism>
<gene>
    <name evidence="5" type="ordered locus">ECIAI39_2453</name>
</gene>
<dbReference type="GO" id="GO:0005737">
    <property type="term" value="C:cytoplasm"/>
    <property type="evidence" value="ECO:0007669"/>
    <property type="project" value="TreeGrafter"/>
</dbReference>
<dbReference type="PANTHER" id="PTHR11808">
    <property type="entry name" value="TRANS-SULFURATION ENZYME FAMILY MEMBER"/>
    <property type="match status" value="1"/>
</dbReference>
<dbReference type="InterPro" id="IPR054542">
    <property type="entry name" value="Cys_met_metab_PP"/>
</dbReference>